<dbReference type="InterPro" id="IPR001173">
    <property type="entry name" value="Glyco_trans_2-like"/>
</dbReference>
<dbReference type="SUPFAM" id="SSF53448">
    <property type="entry name" value="Nucleotide-diphospho-sugar transferases"/>
    <property type="match status" value="1"/>
</dbReference>
<accession>A0A1V2GG30</accession>
<sequence>MLFPVVLFVYNRADHTKQTIDALKNNILAPLTDLYIYSDFPKTNSDIQAVKEVRCLLHNINGFKSVTIIERDRNYGLGKSVIQGVTEILKRHDAVIVLEDDLVTHKDFLTYMNKMLELFHDDPEVFSISGYSLPNMRSIGTEDYYFVPRISSWGWGCWKDRWEDLDWDIKKYKQLISDKRACQLFNCAGNDMLDMLIHQVEGEAESWAIRFDYNRFIKGNLLTIYPRVSFIKNIGMDGSGVHGENTCKFDNEFDCKRLINVQGIEKKYTHDINPLVISEFKNVYKRKFKSIILIYLRRYAFYNYYKKFYKNVMGLLK</sequence>
<organism evidence="2 3">
    <name type="scientific">Escherichia coli</name>
    <dbReference type="NCBI Taxonomy" id="562"/>
    <lineage>
        <taxon>Bacteria</taxon>
        <taxon>Pseudomonadati</taxon>
        <taxon>Pseudomonadota</taxon>
        <taxon>Gammaproteobacteria</taxon>
        <taxon>Enterobacterales</taxon>
        <taxon>Enterobacteriaceae</taxon>
        <taxon>Escherichia</taxon>
    </lineage>
</organism>
<reference evidence="2 3" key="1">
    <citation type="submission" date="2017-01" db="EMBL/GenBank/DDBJ databases">
        <title>Draft genome sequence of an E. coli strain isolated from human, in Amazon, Brazil.</title>
        <authorList>
            <person name="Moura Q."/>
            <person name="Fernandes M.R."/>
            <person name="Cerdeira L."/>
            <person name="Vianello M."/>
            <person name="Souza T.A."/>
            <person name="Ienne S."/>
            <person name="Lincopan N."/>
        </authorList>
    </citation>
    <scope>NUCLEOTIDE SEQUENCE [LARGE SCALE GENOMIC DNA]</scope>
    <source>
        <strain evidence="2 3">ICBEcBL-II-13</strain>
    </source>
</reference>
<dbReference type="EMBL" id="MTPS01000143">
    <property type="protein sequence ID" value="ONG35085.1"/>
    <property type="molecule type" value="Genomic_DNA"/>
</dbReference>
<gene>
    <name evidence="2" type="ORF">BXT93_10030</name>
</gene>
<name>A0A1V2GG30_ECOLX</name>
<evidence type="ECO:0000259" key="1">
    <source>
        <dbReference type="Pfam" id="PF00535"/>
    </source>
</evidence>
<protein>
    <recommendedName>
        <fullName evidence="1">Glycosyltransferase 2-like domain-containing protein</fullName>
    </recommendedName>
</protein>
<proteinExistence type="predicted"/>
<feature type="domain" description="Glycosyltransferase 2-like" evidence="1">
    <location>
        <begin position="5"/>
        <end position="123"/>
    </location>
</feature>
<evidence type="ECO:0000313" key="3">
    <source>
        <dbReference type="Proteomes" id="UP000188967"/>
    </source>
</evidence>
<dbReference type="Proteomes" id="UP000188967">
    <property type="component" value="Unassembled WGS sequence"/>
</dbReference>
<dbReference type="Gene3D" id="3.90.550.10">
    <property type="entry name" value="Spore Coat Polysaccharide Biosynthesis Protein SpsA, Chain A"/>
    <property type="match status" value="1"/>
</dbReference>
<evidence type="ECO:0000313" key="2">
    <source>
        <dbReference type="EMBL" id="ONG35085.1"/>
    </source>
</evidence>
<dbReference type="Pfam" id="PF00535">
    <property type="entry name" value="Glycos_transf_2"/>
    <property type="match status" value="1"/>
</dbReference>
<comment type="caution">
    <text evidence="2">The sequence shown here is derived from an EMBL/GenBank/DDBJ whole genome shotgun (WGS) entry which is preliminary data.</text>
</comment>
<dbReference type="InterPro" id="IPR029044">
    <property type="entry name" value="Nucleotide-diphossugar_trans"/>
</dbReference>
<dbReference type="AlphaFoldDB" id="A0A1V2GG30"/>